<organism evidence="2 3">
    <name type="scientific">Ancylostoma caninum</name>
    <name type="common">Dog hookworm</name>
    <dbReference type="NCBI Taxonomy" id="29170"/>
    <lineage>
        <taxon>Eukaryota</taxon>
        <taxon>Metazoa</taxon>
        <taxon>Ecdysozoa</taxon>
        <taxon>Nematoda</taxon>
        <taxon>Chromadorea</taxon>
        <taxon>Rhabditida</taxon>
        <taxon>Rhabditina</taxon>
        <taxon>Rhabditomorpha</taxon>
        <taxon>Strongyloidea</taxon>
        <taxon>Ancylostomatidae</taxon>
        <taxon>Ancylostomatinae</taxon>
        <taxon>Ancylostoma</taxon>
    </lineage>
</organism>
<evidence type="ECO:0000256" key="1">
    <source>
        <dbReference type="SAM" id="SignalP"/>
    </source>
</evidence>
<sequence>MVLCSGLVLAALCLLHIASSAPRKGDVPECEQLGMEALSQEHRDTSAVRLKEAMKNAEYKVSFGSLS</sequence>
<dbReference type="Proteomes" id="UP000252519">
    <property type="component" value="Unassembled WGS sequence"/>
</dbReference>
<feature type="chain" id="PRO_5016644718" evidence="1">
    <location>
        <begin position="21"/>
        <end position="67"/>
    </location>
</feature>
<evidence type="ECO:0000313" key="2">
    <source>
        <dbReference type="EMBL" id="RCN31079.1"/>
    </source>
</evidence>
<comment type="caution">
    <text evidence="2">The sequence shown here is derived from an EMBL/GenBank/DDBJ whole genome shotgun (WGS) entry which is preliminary data.</text>
</comment>
<keyword evidence="3" id="KW-1185">Reference proteome</keyword>
<protein>
    <submittedName>
        <fullName evidence="2">Uncharacterized protein</fullName>
    </submittedName>
</protein>
<dbReference type="AlphaFoldDB" id="A0A368FJC5"/>
<gene>
    <name evidence="2" type="ORF">ANCCAN_23151</name>
</gene>
<keyword evidence="1" id="KW-0732">Signal</keyword>
<evidence type="ECO:0000313" key="3">
    <source>
        <dbReference type="Proteomes" id="UP000252519"/>
    </source>
</evidence>
<feature type="signal peptide" evidence="1">
    <location>
        <begin position="1"/>
        <end position="20"/>
    </location>
</feature>
<name>A0A368FJC5_ANCCA</name>
<dbReference type="EMBL" id="JOJR01001395">
    <property type="protein sequence ID" value="RCN31079.1"/>
    <property type="molecule type" value="Genomic_DNA"/>
</dbReference>
<accession>A0A368FJC5</accession>
<proteinExistence type="predicted"/>
<reference evidence="2 3" key="1">
    <citation type="submission" date="2014-10" db="EMBL/GenBank/DDBJ databases">
        <title>Draft genome of the hookworm Ancylostoma caninum.</title>
        <authorList>
            <person name="Mitreva M."/>
        </authorList>
    </citation>
    <scope>NUCLEOTIDE SEQUENCE [LARGE SCALE GENOMIC DNA]</scope>
    <source>
        <strain evidence="2 3">Baltimore</strain>
    </source>
</reference>